<feature type="domain" description="Methyltransferase type 11" evidence="10">
    <location>
        <begin position="59"/>
        <end position="132"/>
    </location>
</feature>
<dbReference type="Gene3D" id="3.40.50.150">
    <property type="entry name" value="Vaccinia Virus protein VP39"/>
    <property type="match status" value="1"/>
</dbReference>
<dbReference type="EMBL" id="CP031044">
    <property type="protein sequence ID" value="QDZ23767.1"/>
    <property type="molecule type" value="Genomic_DNA"/>
</dbReference>
<dbReference type="Proteomes" id="UP000316726">
    <property type="component" value="Chromosome 11"/>
</dbReference>
<sequence length="295" mass="32902">MGRSGDRPEHTAPPDVFYDDVEARKYTTNSRIMNIQTQLTERAMELLALPEDGQPRLLLDLGCGSGLSGETLTERGHYWTGFDISMSMLEVAKERETEGDLCRKDLGQGLGLRPGCYDGAISISALQWLCNAETSQQNPKLRLKCLFDSLYKCLARGARAVFQMYPENAVQAEMITVTAMKSGFTGGVVVDFPQSSKAKKHYLVLMTSSAGVPQLPQALEDEHMGQVKVYERTSAKGKRRKDGGHGGHGGSKRHPQAKGRDWILKKKALRRKRGYMDVQPDTKYTGRKRRNLSNF</sequence>
<evidence type="ECO:0000259" key="10">
    <source>
        <dbReference type="Pfam" id="PF08241"/>
    </source>
</evidence>
<feature type="domain" description="18S rRNA (guanine(1575)-N(7))-methyltransferase Bud23 C-terminal" evidence="11">
    <location>
        <begin position="212"/>
        <end position="290"/>
    </location>
</feature>
<evidence type="ECO:0000256" key="6">
    <source>
        <dbReference type="ARBA" id="ARBA00022679"/>
    </source>
</evidence>
<evidence type="ECO:0000256" key="1">
    <source>
        <dbReference type="ARBA" id="ARBA00004123"/>
    </source>
</evidence>
<comment type="similarity">
    <text evidence="3">Belongs to the class I-like SAM-binding methyltransferase superfamily. BUD23/WBSCR22 family.</text>
</comment>
<evidence type="ECO:0000256" key="9">
    <source>
        <dbReference type="SAM" id="MobiDB-lite"/>
    </source>
</evidence>
<dbReference type="GO" id="GO:0016435">
    <property type="term" value="F:rRNA (guanine) methyltransferase activity"/>
    <property type="evidence" value="ECO:0007669"/>
    <property type="project" value="InterPro"/>
</dbReference>
<accession>A0A5B8MTU2</accession>
<dbReference type="GO" id="GO:0005730">
    <property type="term" value="C:nucleolus"/>
    <property type="evidence" value="ECO:0007669"/>
    <property type="project" value="TreeGrafter"/>
</dbReference>
<evidence type="ECO:0000259" key="11">
    <source>
        <dbReference type="Pfam" id="PF12589"/>
    </source>
</evidence>
<evidence type="ECO:0000256" key="7">
    <source>
        <dbReference type="ARBA" id="ARBA00022691"/>
    </source>
</evidence>
<keyword evidence="4" id="KW-0963">Cytoplasm</keyword>
<proteinExistence type="inferred from homology"/>
<comment type="subcellular location">
    <subcellularLocation>
        <location evidence="2">Cytoplasm</location>
    </subcellularLocation>
    <subcellularLocation>
        <location evidence="1">Nucleus</location>
    </subcellularLocation>
</comment>
<dbReference type="GO" id="GO:0005737">
    <property type="term" value="C:cytoplasm"/>
    <property type="evidence" value="ECO:0007669"/>
    <property type="project" value="UniProtKB-SubCell"/>
</dbReference>
<evidence type="ECO:0000256" key="8">
    <source>
        <dbReference type="ARBA" id="ARBA00023242"/>
    </source>
</evidence>
<evidence type="ECO:0000256" key="2">
    <source>
        <dbReference type="ARBA" id="ARBA00004496"/>
    </source>
</evidence>
<dbReference type="OrthoDB" id="2877at2759"/>
<organism evidence="12 13">
    <name type="scientific">Chloropicon primus</name>
    <dbReference type="NCBI Taxonomy" id="1764295"/>
    <lineage>
        <taxon>Eukaryota</taxon>
        <taxon>Viridiplantae</taxon>
        <taxon>Chlorophyta</taxon>
        <taxon>Chloropicophyceae</taxon>
        <taxon>Chloropicales</taxon>
        <taxon>Chloropicaceae</taxon>
        <taxon>Chloropicon</taxon>
    </lineage>
</organism>
<evidence type="ECO:0000313" key="12">
    <source>
        <dbReference type="EMBL" id="QDZ23767.1"/>
    </source>
</evidence>
<feature type="region of interest" description="Disordered" evidence="9">
    <location>
        <begin position="231"/>
        <end position="295"/>
    </location>
</feature>
<dbReference type="PANTHER" id="PTHR12734:SF0">
    <property type="entry name" value="18S RRNA (GUANINE-N(7))-METHYLTRANSFERASE-RELATED"/>
    <property type="match status" value="1"/>
</dbReference>
<reference evidence="12 13" key="1">
    <citation type="submission" date="2018-07" db="EMBL/GenBank/DDBJ databases">
        <title>The complete nuclear genome of the prasinophyte Chloropicon primus (CCMP1205).</title>
        <authorList>
            <person name="Pombert J.-F."/>
            <person name="Otis C."/>
            <person name="Turmel M."/>
            <person name="Lemieux C."/>
        </authorList>
    </citation>
    <scope>NUCLEOTIDE SEQUENCE [LARGE SCALE GENOMIC DNA]</scope>
    <source>
        <strain evidence="12 13">CCMP1205</strain>
    </source>
</reference>
<dbReference type="Pfam" id="PF12589">
    <property type="entry name" value="WBS_methylT"/>
    <property type="match status" value="1"/>
</dbReference>
<keyword evidence="5 12" id="KW-0489">Methyltransferase</keyword>
<dbReference type="STRING" id="1764295.A0A5B8MTU2"/>
<dbReference type="AlphaFoldDB" id="A0A5B8MTU2"/>
<feature type="compositionally biased region" description="Basic residues" evidence="9">
    <location>
        <begin position="285"/>
        <end position="295"/>
    </location>
</feature>
<keyword evidence="7" id="KW-0949">S-adenosyl-L-methionine</keyword>
<dbReference type="Pfam" id="PF08241">
    <property type="entry name" value="Methyltransf_11"/>
    <property type="match status" value="1"/>
</dbReference>
<dbReference type="InterPro" id="IPR039769">
    <property type="entry name" value="Bud23-like"/>
</dbReference>
<dbReference type="GO" id="GO:0070476">
    <property type="term" value="P:rRNA (guanine-N7)-methylation"/>
    <property type="evidence" value="ECO:0007669"/>
    <property type="project" value="InterPro"/>
</dbReference>
<protein>
    <submittedName>
        <fullName evidence="12">S-adenosyl-l-methionine-dependent methyltransferase</fullName>
    </submittedName>
</protein>
<name>A0A5B8MTU2_9CHLO</name>
<dbReference type="PANTHER" id="PTHR12734">
    <property type="entry name" value="METHYLTRANSFERASE-RELATED"/>
    <property type="match status" value="1"/>
</dbReference>
<evidence type="ECO:0000256" key="3">
    <source>
        <dbReference type="ARBA" id="ARBA00005547"/>
    </source>
</evidence>
<gene>
    <name evidence="12" type="ORF">A3770_11p62850</name>
</gene>
<evidence type="ECO:0000313" key="13">
    <source>
        <dbReference type="Proteomes" id="UP000316726"/>
    </source>
</evidence>
<keyword evidence="8" id="KW-0539">Nucleus</keyword>
<evidence type="ECO:0000256" key="4">
    <source>
        <dbReference type="ARBA" id="ARBA00022490"/>
    </source>
</evidence>
<dbReference type="SUPFAM" id="SSF53335">
    <property type="entry name" value="S-adenosyl-L-methionine-dependent methyltransferases"/>
    <property type="match status" value="1"/>
</dbReference>
<dbReference type="InterPro" id="IPR029063">
    <property type="entry name" value="SAM-dependent_MTases_sf"/>
</dbReference>
<dbReference type="InterPro" id="IPR013216">
    <property type="entry name" value="Methyltransf_11"/>
</dbReference>
<dbReference type="FunFam" id="3.40.50.150:FF:000017">
    <property type="entry name" value="probable 18S rRNA (Guanine-N(7))-methyltransferase"/>
    <property type="match status" value="1"/>
</dbReference>
<evidence type="ECO:0000256" key="5">
    <source>
        <dbReference type="ARBA" id="ARBA00022603"/>
    </source>
</evidence>
<keyword evidence="6 12" id="KW-0808">Transferase</keyword>
<keyword evidence="13" id="KW-1185">Reference proteome</keyword>
<dbReference type="CDD" id="cd02440">
    <property type="entry name" value="AdoMet_MTases"/>
    <property type="match status" value="1"/>
</dbReference>
<dbReference type="InterPro" id="IPR022238">
    <property type="entry name" value="Bud23_C"/>
</dbReference>